<dbReference type="AlphaFoldDB" id="A0A133L0J7"/>
<evidence type="ECO:0000313" key="2">
    <source>
        <dbReference type="Proteomes" id="UP000070376"/>
    </source>
</evidence>
<accession>A0A133L0J7</accession>
<protein>
    <submittedName>
        <fullName evidence="1">Uncharacterized protein</fullName>
    </submittedName>
</protein>
<dbReference type="Proteomes" id="UP000070376">
    <property type="component" value="Unassembled WGS sequence"/>
</dbReference>
<gene>
    <name evidence="1" type="ORF">HMPREF3213_00585</name>
</gene>
<sequence length="39" mass="4429">MRPAICSLLNLGKKFQGRSYDMLISHTTIVFTRYILIAG</sequence>
<evidence type="ECO:0000313" key="1">
    <source>
        <dbReference type="EMBL" id="KWZ85152.1"/>
    </source>
</evidence>
<name>A0A133L0J7_HEYCO</name>
<reference evidence="2" key="1">
    <citation type="submission" date="2016-01" db="EMBL/GenBank/DDBJ databases">
        <authorList>
            <person name="Mitreva M."/>
            <person name="Pepin K.H."/>
            <person name="Mihindukulasuriya K.A."/>
            <person name="Fulton R."/>
            <person name="Fronick C."/>
            <person name="O'Laughlin M."/>
            <person name="Miner T."/>
            <person name="Herter B."/>
            <person name="Rosa B.A."/>
            <person name="Cordes M."/>
            <person name="Tomlinson C."/>
            <person name="Wollam A."/>
            <person name="Palsikar V.B."/>
            <person name="Mardis E.R."/>
            <person name="Wilson R.K."/>
        </authorList>
    </citation>
    <scope>NUCLEOTIDE SEQUENCE [LARGE SCALE GENOMIC DNA]</scope>
    <source>
        <strain evidence="2">GED7749B</strain>
    </source>
</reference>
<comment type="caution">
    <text evidence="1">The sequence shown here is derived from an EMBL/GenBank/DDBJ whole genome shotgun (WGS) entry which is preliminary data.</text>
</comment>
<dbReference type="PATRIC" id="fig|1398.22.peg.581"/>
<proteinExistence type="predicted"/>
<organism evidence="1 2">
    <name type="scientific">Heyndrickxia coagulans</name>
    <name type="common">Weizmannia coagulans</name>
    <dbReference type="NCBI Taxonomy" id="1398"/>
    <lineage>
        <taxon>Bacteria</taxon>
        <taxon>Bacillati</taxon>
        <taxon>Bacillota</taxon>
        <taxon>Bacilli</taxon>
        <taxon>Bacillales</taxon>
        <taxon>Bacillaceae</taxon>
        <taxon>Heyndrickxia</taxon>
    </lineage>
</organism>
<dbReference type="EMBL" id="LRPN01000020">
    <property type="protein sequence ID" value="KWZ85152.1"/>
    <property type="molecule type" value="Genomic_DNA"/>
</dbReference>